<dbReference type="Gene3D" id="2.60.120.200">
    <property type="match status" value="1"/>
</dbReference>
<accession>A0A2S0VWN4</accession>
<dbReference type="SUPFAM" id="SSF49899">
    <property type="entry name" value="Concanavalin A-like lectins/glucanases"/>
    <property type="match status" value="3"/>
</dbReference>
<dbReference type="EMBL" id="CP026604">
    <property type="protein sequence ID" value="AWB68628.1"/>
    <property type="molecule type" value="Genomic_DNA"/>
</dbReference>
<dbReference type="Gene3D" id="2.60.40.10">
    <property type="entry name" value="Immunoglobulins"/>
    <property type="match status" value="1"/>
</dbReference>
<keyword evidence="3" id="KW-1185">Reference proteome</keyword>
<evidence type="ECO:0008006" key="4">
    <source>
        <dbReference type="Google" id="ProtNLM"/>
    </source>
</evidence>
<feature type="compositionally biased region" description="Gly residues" evidence="1">
    <location>
        <begin position="649"/>
        <end position="665"/>
    </location>
</feature>
<evidence type="ECO:0000256" key="1">
    <source>
        <dbReference type="SAM" id="MobiDB-lite"/>
    </source>
</evidence>
<dbReference type="RefSeq" id="WP_108604680.1">
    <property type="nucleotide sequence ID" value="NZ_CP026604.1"/>
</dbReference>
<dbReference type="Proteomes" id="UP000244441">
    <property type="component" value="Chromosome"/>
</dbReference>
<dbReference type="AlphaFoldDB" id="A0A2S0VWN4"/>
<name>A0A2S0VWN4_9ALTE</name>
<gene>
    <name evidence="2" type="ORF">C2869_20500</name>
</gene>
<reference evidence="2 3" key="1">
    <citation type="submission" date="2018-01" db="EMBL/GenBank/DDBJ databases">
        <title>Genome sequence of a Cantenovulum-like bacteria.</title>
        <authorList>
            <person name="Tan W.R."/>
            <person name="Lau N.-S."/>
            <person name="Go F."/>
            <person name="Amirul A.-A.A."/>
        </authorList>
    </citation>
    <scope>NUCLEOTIDE SEQUENCE [LARGE SCALE GENOMIC DNA]</scope>
    <source>
        <strain evidence="2 3">CCB-QB4</strain>
    </source>
</reference>
<dbReference type="PROSITE" id="PS51257">
    <property type="entry name" value="PROKAR_LIPOPROTEIN"/>
    <property type="match status" value="1"/>
</dbReference>
<evidence type="ECO:0000313" key="3">
    <source>
        <dbReference type="Proteomes" id="UP000244441"/>
    </source>
</evidence>
<proteinExistence type="predicted"/>
<sequence length="864" mass="92380">MNKVVFAASAIMLALAGCKENEGNFEEYNGVSNSSGKIEFSSDSNGLIDDQPTLSVVVNDDNGITEDIVYTWKANGFVLDDVTGPSYTLTSDDKGKKFTVQASYRDDDKFFESPTTVEIVAKNKVNPAEISGSFEVNSTNDVVDSTLSGKVFVSDLDEGEAVFVEQASIAASYGSFSIDATGAWTYVLDQSNAAVAALKYKSDDIKDSVVVTTPDGTTANLLITITGSEDAVPVTKVPTKVAKIEDTQSDDAGELRYKFGQDYPQGKLTARIKKPVNPEGKDAYVTIFNSSTSTSNALIDLRIHNDSFEVRDKSDVVVTAAFTPDEWIDVEMTWDGSTSPATMTLTINGQSVPAFSSASSNGENFMRTIAFKLGDNGSTLTSAYYVDDIKVYSDVAGTTEIFSDNFESYTIGDVLGTEHGYNSATNEVTVDQVEIEVPVDPGTGNGGGSDTPNNIVEIKDTQSDDAGELRYKFDQDYTQGKLTARVRKPENPEGKDAYVTIFNSSTSTSNALVDLRIHNDSFEIRDKSDVTITTAFVADEWIDVEMTWDGSTTPATIGVTINGESVTSFASASSNAEGFMRTIAFKLGDNGSTLTSSYYVDDIKVYSDIAGTTEIFSDDFEGYTDGQALGTSQGYNSATNEAAVVTVGGNSGSGNSGNNNGGSSGGSTANKAAKISDTMSDDAGELRYKFDQDYAQGKLTARVRKPENPEGKDAYVTIFNSSTSTSNALVDLRIHNDSFEIRDKGDITVTTAFTADAWIDVEMTWDSSTTPATITVTINGETITGFASASSNGEGFMRTIAFKLGDNGSTLTSSYYVDDIKVYSDLAGTTEIFSDDFEGYTLGDVLGTEHGYNSATNEVVVAEK</sequence>
<dbReference type="OrthoDB" id="9796530at2"/>
<feature type="region of interest" description="Disordered" evidence="1">
    <location>
        <begin position="646"/>
        <end position="671"/>
    </location>
</feature>
<evidence type="ECO:0000313" key="2">
    <source>
        <dbReference type="EMBL" id="AWB68628.1"/>
    </source>
</evidence>
<dbReference type="NCBIfam" id="TIGR01965">
    <property type="entry name" value="VCBS_repeat"/>
    <property type="match status" value="1"/>
</dbReference>
<dbReference type="InterPro" id="IPR010221">
    <property type="entry name" value="VCBS_dom"/>
</dbReference>
<dbReference type="InterPro" id="IPR013783">
    <property type="entry name" value="Ig-like_fold"/>
</dbReference>
<protein>
    <recommendedName>
        <fullName evidence="4">Cadherin domain-containing protein</fullName>
    </recommendedName>
</protein>
<organism evidence="2 3">
    <name type="scientific">Saccharobesus litoralis</name>
    <dbReference type="NCBI Taxonomy" id="2172099"/>
    <lineage>
        <taxon>Bacteria</taxon>
        <taxon>Pseudomonadati</taxon>
        <taxon>Pseudomonadota</taxon>
        <taxon>Gammaproteobacteria</taxon>
        <taxon>Alteromonadales</taxon>
        <taxon>Alteromonadaceae</taxon>
        <taxon>Saccharobesus</taxon>
    </lineage>
</organism>
<dbReference type="KEGG" id="cate:C2869_20500"/>
<dbReference type="InterPro" id="IPR013320">
    <property type="entry name" value="ConA-like_dom_sf"/>
</dbReference>